<dbReference type="AlphaFoldDB" id="A0A9N9QC56"/>
<proteinExistence type="predicted"/>
<evidence type="ECO:0000256" key="3">
    <source>
        <dbReference type="SAM" id="SignalP"/>
    </source>
</evidence>
<dbReference type="Pfam" id="PF11018">
    <property type="entry name" value="Cuticle_3"/>
    <property type="match status" value="1"/>
</dbReference>
<feature type="signal peptide" evidence="3">
    <location>
        <begin position="1"/>
        <end position="17"/>
    </location>
</feature>
<dbReference type="Proteomes" id="UP001152799">
    <property type="component" value="Chromosome 2"/>
</dbReference>
<dbReference type="PANTHER" id="PTHR39068:SF2">
    <property type="entry name" value="MIP24391P"/>
    <property type="match status" value="1"/>
</dbReference>
<sequence>MAFRFLVLALTLAYANAGQLLTQPEAVHYSSAPAVSSSYFQQASAPVAYAKAYAAPAVTAYHSAPAVAVHSSPVAVHAPSVGVSQQSVARSLGGAQSVSTYSKAVDSAFSSVRKYDTRITNDALSYAPAQVAYSAPLVTKAYAAPVAYSSPAHLSYAAPAQVSYSAPTQVSYSAPTQVAYASHAPVAYAAPAQLAYTAHAPVVAKAYSPALSYAAQAPLVAKTYAAPATYSYAAPVVAKATYAAAGPVAHYAPGPVVTKAAVAYSPAGVVAHTNFQGYGIEYHY</sequence>
<name>A0A9N9QC56_9CUCU</name>
<evidence type="ECO:0000256" key="1">
    <source>
        <dbReference type="ARBA" id="ARBA00022460"/>
    </source>
</evidence>
<accession>A0A9N9QC56</accession>
<dbReference type="OrthoDB" id="6629390at2759"/>
<evidence type="ECO:0000256" key="2">
    <source>
        <dbReference type="ARBA" id="ARBA00022737"/>
    </source>
</evidence>
<protein>
    <submittedName>
        <fullName evidence="4">Uncharacterized protein</fullName>
    </submittedName>
</protein>
<evidence type="ECO:0000313" key="4">
    <source>
        <dbReference type="EMBL" id="CAG9764262.1"/>
    </source>
</evidence>
<organism evidence="4 5">
    <name type="scientific">Ceutorhynchus assimilis</name>
    <name type="common">cabbage seed weevil</name>
    <dbReference type="NCBI Taxonomy" id="467358"/>
    <lineage>
        <taxon>Eukaryota</taxon>
        <taxon>Metazoa</taxon>
        <taxon>Ecdysozoa</taxon>
        <taxon>Arthropoda</taxon>
        <taxon>Hexapoda</taxon>
        <taxon>Insecta</taxon>
        <taxon>Pterygota</taxon>
        <taxon>Neoptera</taxon>
        <taxon>Endopterygota</taxon>
        <taxon>Coleoptera</taxon>
        <taxon>Polyphaga</taxon>
        <taxon>Cucujiformia</taxon>
        <taxon>Curculionidae</taxon>
        <taxon>Ceutorhynchinae</taxon>
        <taxon>Ceutorhynchus</taxon>
    </lineage>
</organism>
<evidence type="ECO:0000313" key="5">
    <source>
        <dbReference type="Proteomes" id="UP001152799"/>
    </source>
</evidence>
<keyword evidence="3" id="KW-0732">Signal</keyword>
<dbReference type="InterPro" id="IPR022727">
    <property type="entry name" value="Cuticle_C1"/>
</dbReference>
<reference evidence="4" key="1">
    <citation type="submission" date="2022-01" db="EMBL/GenBank/DDBJ databases">
        <authorList>
            <person name="King R."/>
        </authorList>
    </citation>
    <scope>NUCLEOTIDE SEQUENCE</scope>
</reference>
<dbReference type="PANTHER" id="PTHR39068">
    <property type="entry name" value="LARVAL/PUPAL CUTICLE PROTEIN H1C-LIKE PROTEIN-RELATED"/>
    <property type="match status" value="1"/>
</dbReference>
<keyword evidence="1" id="KW-0193">Cuticle</keyword>
<dbReference type="EMBL" id="OU892278">
    <property type="protein sequence ID" value="CAG9764262.1"/>
    <property type="molecule type" value="Genomic_DNA"/>
</dbReference>
<keyword evidence="5" id="KW-1185">Reference proteome</keyword>
<dbReference type="GO" id="GO:0042302">
    <property type="term" value="F:structural constituent of cuticle"/>
    <property type="evidence" value="ECO:0007669"/>
    <property type="project" value="UniProtKB-KW"/>
</dbReference>
<keyword evidence="2" id="KW-0677">Repeat</keyword>
<gene>
    <name evidence="4" type="ORF">CEUTPL_LOCUS4902</name>
</gene>
<feature type="chain" id="PRO_5040297134" evidence="3">
    <location>
        <begin position="18"/>
        <end position="284"/>
    </location>
</feature>